<dbReference type="InterPro" id="IPR036259">
    <property type="entry name" value="MFS_trans_sf"/>
</dbReference>
<keyword evidence="2" id="KW-0813">Transport</keyword>
<accession>A0A2M4B610</accession>
<dbReference type="Gene3D" id="1.20.1250.20">
    <property type="entry name" value="MFS general substrate transporter like domains"/>
    <property type="match status" value="1"/>
</dbReference>
<keyword evidence="2" id="KW-0762">Sugar transport</keyword>
<reference evidence="2" key="1">
    <citation type="submission" date="2018-01" db="EMBL/GenBank/DDBJ databases">
        <title>An insight into the sialome of Amazonian anophelines.</title>
        <authorList>
            <person name="Ribeiro J.M."/>
            <person name="Scarpassa V."/>
            <person name="Calvo E."/>
        </authorList>
    </citation>
    <scope>NUCLEOTIDE SEQUENCE</scope>
    <source>
        <tissue evidence="2">Salivary glands</tissue>
    </source>
</reference>
<dbReference type="EMBL" id="GGFK01015168">
    <property type="protein sequence ID" value="MBW48489.1"/>
    <property type="molecule type" value="Transcribed_RNA"/>
</dbReference>
<name>A0A2M4B610_9DIPT</name>
<keyword evidence="1" id="KW-0732">Signal</keyword>
<organism evidence="2">
    <name type="scientific">Anopheles triannulatus</name>
    <dbReference type="NCBI Taxonomy" id="58253"/>
    <lineage>
        <taxon>Eukaryota</taxon>
        <taxon>Metazoa</taxon>
        <taxon>Ecdysozoa</taxon>
        <taxon>Arthropoda</taxon>
        <taxon>Hexapoda</taxon>
        <taxon>Insecta</taxon>
        <taxon>Pterygota</taxon>
        <taxon>Neoptera</taxon>
        <taxon>Endopterygota</taxon>
        <taxon>Diptera</taxon>
        <taxon>Nematocera</taxon>
        <taxon>Culicoidea</taxon>
        <taxon>Culicidae</taxon>
        <taxon>Anophelinae</taxon>
        <taxon>Anopheles</taxon>
    </lineage>
</organism>
<evidence type="ECO:0000256" key="1">
    <source>
        <dbReference type="SAM" id="SignalP"/>
    </source>
</evidence>
<proteinExistence type="predicted"/>
<feature type="chain" id="PRO_5014915066" evidence="1">
    <location>
        <begin position="21"/>
        <end position="118"/>
    </location>
</feature>
<feature type="signal peptide" evidence="1">
    <location>
        <begin position="1"/>
        <end position="20"/>
    </location>
</feature>
<dbReference type="AlphaFoldDB" id="A0A2M4B610"/>
<evidence type="ECO:0000313" key="2">
    <source>
        <dbReference type="EMBL" id="MBW48489.1"/>
    </source>
</evidence>
<protein>
    <submittedName>
        <fullName evidence="2">Putative sugar transporter</fullName>
    </submittedName>
</protein>
<sequence length="118" mass="13488">MLCAPVAFLLLVSFLPETPQCLLRKGELAKAEKSLMFYRNIADESAKTGDFYAEFEEMKTAVAENSKSRICWDDFSKRLTGSQFNPSPLYVTIFVYDVRSQKHQRRSGACSLECSSWR</sequence>